<evidence type="ECO:0000256" key="7">
    <source>
        <dbReference type="ARBA" id="ARBA00022857"/>
    </source>
</evidence>
<feature type="domain" description="Tetrahydrofolate dehydrogenase/cyclohydrolase NAD(P)-binding" evidence="14">
    <location>
        <begin position="143"/>
        <end position="285"/>
    </location>
</feature>
<evidence type="ECO:0000313" key="15">
    <source>
        <dbReference type="EMBL" id="MVA97866.1"/>
    </source>
</evidence>
<comment type="catalytic activity">
    <reaction evidence="12">
        <text>(6R)-5,10-methenyltetrahydrofolate + H2O = (6R)-10-formyltetrahydrofolate + H(+)</text>
        <dbReference type="Rhea" id="RHEA:23700"/>
        <dbReference type="ChEBI" id="CHEBI:15377"/>
        <dbReference type="ChEBI" id="CHEBI:15378"/>
        <dbReference type="ChEBI" id="CHEBI:57455"/>
        <dbReference type="ChEBI" id="CHEBI:195366"/>
        <dbReference type="EC" id="3.5.4.9"/>
    </reaction>
</comment>
<comment type="caution">
    <text evidence="15">The sequence shown here is derived from an EMBL/GenBank/DDBJ whole genome shotgun (WGS) entry which is preliminary data.</text>
</comment>
<keyword evidence="10 12" id="KW-0486">Methionine biosynthesis</keyword>
<evidence type="ECO:0000256" key="5">
    <source>
        <dbReference type="ARBA" id="ARBA00022755"/>
    </source>
</evidence>
<evidence type="ECO:0000256" key="1">
    <source>
        <dbReference type="ARBA" id="ARBA00004777"/>
    </source>
</evidence>
<dbReference type="GO" id="GO:0000105">
    <property type="term" value="P:L-histidine biosynthetic process"/>
    <property type="evidence" value="ECO:0007669"/>
    <property type="project" value="UniProtKB-KW"/>
</dbReference>
<dbReference type="GO" id="GO:0004477">
    <property type="term" value="F:methenyltetrahydrofolate cyclohydrolase activity"/>
    <property type="evidence" value="ECO:0007669"/>
    <property type="project" value="UniProtKB-UniRule"/>
</dbReference>
<dbReference type="RefSeq" id="WP_156712771.1">
    <property type="nucleotide sequence ID" value="NZ_WPHG01000002.1"/>
</dbReference>
<proteinExistence type="inferred from homology"/>
<dbReference type="UniPathway" id="UPA00193"/>
<dbReference type="GO" id="GO:0035999">
    <property type="term" value="P:tetrahydrofolate interconversion"/>
    <property type="evidence" value="ECO:0007669"/>
    <property type="project" value="UniProtKB-UniRule"/>
</dbReference>
<keyword evidence="3 12" id="KW-0554">One-carbon metabolism</keyword>
<evidence type="ECO:0000256" key="12">
    <source>
        <dbReference type="HAMAP-Rule" id="MF_01576"/>
    </source>
</evidence>
<comment type="caution">
    <text evidence="12">Lacks conserved residue(s) required for the propagation of feature annotation.</text>
</comment>
<dbReference type="Pfam" id="PF00763">
    <property type="entry name" value="THF_DHG_CYH"/>
    <property type="match status" value="1"/>
</dbReference>
<sequence>MISAPRARLLDGEALAARLRREIATTAADLRVRGITPKLVIVIVGDRADSAAYVARKSADCAETGIEAEIMRLPAETTQARLLDVVADLNRDRTVHGFMVQLPLPADLDETAVLDAIDPAKDVDGCHPANLGRLLAGAPDIVACTPAGVLALLRHHEIPLSGRTAAIIGRGMLVGRPLSMLLSLKGVDTTVTLLHSRSPGLAEAVRRADIVISATGVAGLVTKTMVKPGAAVIGVGISADADGKTVSDIDDAVADVAGFVTPRHGSVGALTRAMLLKNLVKIAARAA</sequence>
<dbReference type="InterPro" id="IPR020630">
    <property type="entry name" value="THF_DH/CycHdrlase_cat_dom"/>
</dbReference>
<dbReference type="AlphaFoldDB" id="A0A844QCZ6"/>
<dbReference type="PANTHER" id="PTHR48099:SF5">
    <property type="entry name" value="C-1-TETRAHYDROFOLATE SYNTHASE, CYTOPLASMIC"/>
    <property type="match status" value="1"/>
</dbReference>
<reference evidence="15 16" key="1">
    <citation type="submission" date="2019-12" db="EMBL/GenBank/DDBJ databases">
        <title>Nitratireductor arenosus sp. nov., Isolated from sea sand, Jeju island, South Korea.</title>
        <authorList>
            <person name="Kim W."/>
        </authorList>
    </citation>
    <scope>NUCLEOTIDE SEQUENCE [LARGE SCALE GENOMIC DNA]</scope>
    <source>
        <strain evidence="15 16">CAU 1489</strain>
    </source>
</reference>
<evidence type="ECO:0000256" key="10">
    <source>
        <dbReference type="ARBA" id="ARBA00023167"/>
    </source>
</evidence>
<evidence type="ECO:0000256" key="6">
    <source>
        <dbReference type="ARBA" id="ARBA00022801"/>
    </source>
</evidence>
<evidence type="ECO:0000259" key="13">
    <source>
        <dbReference type="Pfam" id="PF00763"/>
    </source>
</evidence>
<evidence type="ECO:0000256" key="8">
    <source>
        <dbReference type="ARBA" id="ARBA00023002"/>
    </source>
</evidence>
<dbReference type="InterPro" id="IPR000672">
    <property type="entry name" value="THF_DH/CycHdrlase"/>
</dbReference>
<dbReference type="EMBL" id="WPHG01000002">
    <property type="protein sequence ID" value="MVA97866.1"/>
    <property type="molecule type" value="Genomic_DNA"/>
</dbReference>
<dbReference type="HAMAP" id="MF_01576">
    <property type="entry name" value="THF_DHG_CYH"/>
    <property type="match status" value="1"/>
</dbReference>
<comment type="function">
    <text evidence="12">Catalyzes the oxidation of 5,10-methylenetetrahydrofolate to 5,10-methenyltetrahydrofolate and then the hydrolysis of 5,10-methenyltetrahydrofolate to 10-formyltetrahydrofolate.</text>
</comment>
<dbReference type="GO" id="GO:0004488">
    <property type="term" value="F:methylenetetrahydrofolate dehydrogenase (NADP+) activity"/>
    <property type="evidence" value="ECO:0007669"/>
    <property type="project" value="UniProtKB-UniRule"/>
</dbReference>
<dbReference type="GO" id="GO:0005829">
    <property type="term" value="C:cytosol"/>
    <property type="evidence" value="ECO:0007669"/>
    <property type="project" value="TreeGrafter"/>
</dbReference>
<keyword evidence="16" id="KW-1185">Reference proteome</keyword>
<keyword evidence="6 12" id="KW-0378">Hydrolase</keyword>
<name>A0A844QCZ6_9HYPH</name>
<dbReference type="InterPro" id="IPR036291">
    <property type="entry name" value="NAD(P)-bd_dom_sf"/>
</dbReference>
<comment type="pathway">
    <text evidence="1 12">One-carbon metabolism; tetrahydrofolate interconversion.</text>
</comment>
<dbReference type="GO" id="GO:0009086">
    <property type="term" value="P:methionine biosynthetic process"/>
    <property type="evidence" value="ECO:0007669"/>
    <property type="project" value="UniProtKB-KW"/>
</dbReference>
<dbReference type="GO" id="GO:0006164">
    <property type="term" value="P:purine nucleotide biosynthetic process"/>
    <property type="evidence" value="ECO:0007669"/>
    <property type="project" value="UniProtKB-KW"/>
</dbReference>
<keyword evidence="8 12" id="KW-0560">Oxidoreductase</keyword>
<dbReference type="InterPro" id="IPR046346">
    <property type="entry name" value="Aminoacid_DH-like_N_sf"/>
</dbReference>
<comment type="subunit">
    <text evidence="2 12">Homodimer.</text>
</comment>
<keyword evidence="9 12" id="KW-0368">Histidine biosynthesis</keyword>
<evidence type="ECO:0000256" key="4">
    <source>
        <dbReference type="ARBA" id="ARBA00022605"/>
    </source>
</evidence>
<keyword evidence="11 12" id="KW-0511">Multifunctional enzyme</keyword>
<dbReference type="SUPFAM" id="SSF53223">
    <property type="entry name" value="Aminoacid dehydrogenase-like, N-terminal domain"/>
    <property type="match status" value="1"/>
</dbReference>
<dbReference type="PANTHER" id="PTHR48099">
    <property type="entry name" value="C-1-TETRAHYDROFOLATE SYNTHASE, CYTOPLASMIC-RELATED"/>
    <property type="match status" value="1"/>
</dbReference>
<evidence type="ECO:0000256" key="11">
    <source>
        <dbReference type="ARBA" id="ARBA00023268"/>
    </source>
</evidence>
<keyword evidence="4 12" id="KW-0028">Amino-acid biosynthesis</keyword>
<feature type="binding site" evidence="12">
    <location>
        <begin position="169"/>
        <end position="171"/>
    </location>
    <ligand>
        <name>NADP(+)</name>
        <dbReference type="ChEBI" id="CHEBI:58349"/>
    </ligand>
</feature>
<evidence type="ECO:0000256" key="9">
    <source>
        <dbReference type="ARBA" id="ARBA00023102"/>
    </source>
</evidence>
<feature type="binding site" evidence="12">
    <location>
        <position position="237"/>
    </location>
    <ligand>
        <name>NADP(+)</name>
        <dbReference type="ChEBI" id="CHEBI:58349"/>
    </ligand>
</feature>
<dbReference type="EC" id="3.5.4.9" evidence="12"/>
<gene>
    <name evidence="12" type="primary">folD</name>
    <name evidence="15" type="ORF">GN330_11480</name>
</gene>
<dbReference type="Proteomes" id="UP000463224">
    <property type="component" value="Unassembled WGS sequence"/>
</dbReference>
<dbReference type="FunFam" id="3.40.50.10860:FF:000005">
    <property type="entry name" value="C-1-tetrahydrofolate synthase, cytoplasmic, putative"/>
    <property type="match status" value="1"/>
</dbReference>
<comment type="catalytic activity">
    <reaction evidence="12">
        <text>(6R)-5,10-methylene-5,6,7,8-tetrahydrofolate + NADP(+) = (6R)-5,10-methenyltetrahydrofolate + NADPH</text>
        <dbReference type="Rhea" id="RHEA:22812"/>
        <dbReference type="ChEBI" id="CHEBI:15636"/>
        <dbReference type="ChEBI" id="CHEBI:57455"/>
        <dbReference type="ChEBI" id="CHEBI:57783"/>
        <dbReference type="ChEBI" id="CHEBI:58349"/>
        <dbReference type="EC" id="1.5.1.5"/>
    </reaction>
</comment>
<evidence type="ECO:0000313" key="16">
    <source>
        <dbReference type="Proteomes" id="UP000463224"/>
    </source>
</evidence>
<feature type="domain" description="Tetrahydrofolate dehydrogenase/cyclohydrolase catalytic" evidence="13">
    <location>
        <begin position="10"/>
        <end position="124"/>
    </location>
</feature>
<keyword evidence="5 12" id="KW-0658">Purine biosynthesis</keyword>
<dbReference type="EC" id="1.5.1.5" evidence="12"/>
<evidence type="ECO:0000259" key="14">
    <source>
        <dbReference type="Pfam" id="PF02882"/>
    </source>
</evidence>
<keyword evidence="7 12" id="KW-0521">NADP</keyword>
<evidence type="ECO:0000256" key="3">
    <source>
        <dbReference type="ARBA" id="ARBA00022563"/>
    </source>
</evidence>
<comment type="similarity">
    <text evidence="12">Belongs to the tetrahydrofolate dehydrogenase/cyclohydrolase family.</text>
</comment>
<protein>
    <recommendedName>
        <fullName evidence="12">Bifunctional protein FolD</fullName>
    </recommendedName>
    <domain>
        <recommendedName>
            <fullName evidence="12">Methylenetetrahydrofolate dehydrogenase</fullName>
            <ecNumber evidence="12">1.5.1.5</ecNumber>
        </recommendedName>
    </domain>
    <domain>
        <recommendedName>
            <fullName evidence="12">Methenyltetrahydrofolate cyclohydrolase</fullName>
            <ecNumber evidence="12">3.5.4.9</ecNumber>
        </recommendedName>
    </domain>
</protein>
<evidence type="ECO:0000256" key="2">
    <source>
        <dbReference type="ARBA" id="ARBA00011738"/>
    </source>
</evidence>
<dbReference type="SUPFAM" id="SSF51735">
    <property type="entry name" value="NAD(P)-binding Rossmann-fold domains"/>
    <property type="match status" value="1"/>
</dbReference>
<dbReference type="Gene3D" id="3.40.50.720">
    <property type="entry name" value="NAD(P)-binding Rossmann-like Domain"/>
    <property type="match status" value="1"/>
</dbReference>
<dbReference type="PRINTS" id="PR00085">
    <property type="entry name" value="THFDHDRGNASE"/>
</dbReference>
<organism evidence="15 16">
    <name type="scientific">Nitratireductor arenosus</name>
    <dbReference type="NCBI Taxonomy" id="2682096"/>
    <lineage>
        <taxon>Bacteria</taxon>
        <taxon>Pseudomonadati</taxon>
        <taxon>Pseudomonadota</taxon>
        <taxon>Alphaproteobacteria</taxon>
        <taxon>Hyphomicrobiales</taxon>
        <taxon>Phyllobacteriaceae</taxon>
        <taxon>Nitratireductor</taxon>
    </lineage>
</organism>
<dbReference type="Gene3D" id="3.40.50.10860">
    <property type="entry name" value="Leucine Dehydrogenase, chain A, domain 1"/>
    <property type="match status" value="1"/>
</dbReference>
<dbReference type="Pfam" id="PF02882">
    <property type="entry name" value="THF_DHG_CYH_C"/>
    <property type="match status" value="1"/>
</dbReference>
<dbReference type="InterPro" id="IPR020631">
    <property type="entry name" value="THF_DH/CycHdrlase_NAD-bd_dom"/>
</dbReference>
<accession>A0A844QCZ6</accession>
<dbReference type="CDD" id="cd01080">
    <property type="entry name" value="NAD_bind_m-THF_DH_Cyclohyd"/>
    <property type="match status" value="1"/>
</dbReference>